<organism evidence="1 2">
    <name type="scientific">Drosophila hydei</name>
    <name type="common">Fruit fly</name>
    <dbReference type="NCBI Taxonomy" id="7224"/>
    <lineage>
        <taxon>Eukaryota</taxon>
        <taxon>Metazoa</taxon>
        <taxon>Ecdysozoa</taxon>
        <taxon>Arthropoda</taxon>
        <taxon>Hexapoda</taxon>
        <taxon>Insecta</taxon>
        <taxon>Pterygota</taxon>
        <taxon>Neoptera</taxon>
        <taxon>Endopterygota</taxon>
        <taxon>Diptera</taxon>
        <taxon>Brachycera</taxon>
        <taxon>Muscomorpha</taxon>
        <taxon>Ephydroidea</taxon>
        <taxon>Drosophilidae</taxon>
        <taxon>Drosophila</taxon>
    </lineage>
</organism>
<keyword evidence="1" id="KW-1185">Reference proteome</keyword>
<evidence type="ECO:0000313" key="2">
    <source>
        <dbReference type="RefSeq" id="XP_023169170.1"/>
    </source>
</evidence>
<dbReference type="GeneID" id="111598238"/>
<accession>A0A6J1LNQ4</accession>
<dbReference type="AlphaFoldDB" id="A0A6J1LNQ4"/>
<gene>
    <name evidence="2" type="primary">LOC111598238</name>
</gene>
<sequence>MDTTFGNVFLFLTDLAWKSRLTIPLLVTTAFLVMDIRLQIEINIQTGQVNASDLEEPGDGLEEQLAHGAYAMEDESEVYTDDLEEYNSEYTIGDDNSDTSHYSVDIYDELGSEYGIENDLDAYSANELRF</sequence>
<dbReference type="OMA" id="YSLEESW"/>
<evidence type="ECO:0000313" key="1">
    <source>
        <dbReference type="Proteomes" id="UP000504633"/>
    </source>
</evidence>
<dbReference type="Proteomes" id="UP000504633">
    <property type="component" value="Unplaced"/>
</dbReference>
<reference evidence="2" key="1">
    <citation type="submission" date="2025-08" db="UniProtKB">
        <authorList>
            <consortium name="RefSeq"/>
        </authorList>
    </citation>
    <scope>IDENTIFICATION</scope>
    <source>
        <strain evidence="2">15085-1641.00</strain>
        <tissue evidence="2">Whole body</tissue>
    </source>
</reference>
<protein>
    <submittedName>
        <fullName evidence="2">Uncharacterized protein LOC111598238</fullName>
    </submittedName>
</protein>
<proteinExistence type="predicted"/>
<dbReference type="RefSeq" id="XP_023169170.1">
    <property type="nucleotide sequence ID" value="XM_023313402.1"/>
</dbReference>
<dbReference type="KEGG" id="dhe:111598238"/>
<name>A0A6J1LNQ4_DROHY</name>
<dbReference type="OrthoDB" id="6626870at2759"/>